<dbReference type="AlphaFoldDB" id="A0A5N5SZD6"/>
<comment type="caution">
    <text evidence="2">The sequence shown here is derived from an EMBL/GenBank/DDBJ whole genome shotgun (WGS) entry which is preliminary data.</text>
</comment>
<keyword evidence="1" id="KW-1133">Transmembrane helix</keyword>
<feature type="non-terminal residue" evidence="2">
    <location>
        <position position="1"/>
    </location>
</feature>
<evidence type="ECO:0000256" key="1">
    <source>
        <dbReference type="SAM" id="Phobius"/>
    </source>
</evidence>
<keyword evidence="1" id="KW-0812">Transmembrane</keyword>
<dbReference type="EMBL" id="SEYY01019665">
    <property type="protein sequence ID" value="KAB7498030.1"/>
    <property type="molecule type" value="Genomic_DNA"/>
</dbReference>
<name>A0A5N5SZD6_9CRUS</name>
<evidence type="ECO:0000313" key="3">
    <source>
        <dbReference type="Proteomes" id="UP000326759"/>
    </source>
</evidence>
<keyword evidence="1" id="KW-0472">Membrane</keyword>
<reference evidence="2 3" key="1">
    <citation type="journal article" date="2019" name="PLoS Biol.">
        <title>Sex chromosomes control vertical transmission of feminizing Wolbachia symbionts in an isopod.</title>
        <authorList>
            <person name="Becking T."/>
            <person name="Chebbi M.A."/>
            <person name="Giraud I."/>
            <person name="Moumen B."/>
            <person name="Laverre T."/>
            <person name="Caubet Y."/>
            <person name="Peccoud J."/>
            <person name="Gilbert C."/>
            <person name="Cordaux R."/>
        </authorList>
    </citation>
    <scope>NUCLEOTIDE SEQUENCE [LARGE SCALE GENOMIC DNA]</scope>
    <source>
        <strain evidence="2">ANa2</strain>
        <tissue evidence="2">Whole body excluding digestive tract and cuticle</tissue>
    </source>
</reference>
<keyword evidence="3" id="KW-1185">Reference proteome</keyword>
<dbReference type="Proteomes" id="UP000326759">
    <property type="component" value="Unassembled WGS sequence"/>
</dbReference>
<sequence length="44" mass="5297">FQDGIINSLLMFKKVLLTFNYLGVIHILRNRILMMIEEIITLRY</sequence>
<evidence type="ECO:0000313" key="2">
    <source>
        <dbReference type="EMBL" id="KAB7498030.1"/>
    </source>
</evidence>
<accession>A0A5N5SZD6</accession>
<protein>
    <submittedName>
        <fullName evidence="2">Uncharacterized protein</fullName>
    </submittedName>
</protein>
<proteinExistence type="predicted"/>
<gene>
    <name evidence="2" type="ORF">Anas_12858</name>
</gene>
<organism evidence="2 3">
    <name type="scientific">Armadillidium nasatum</name>
    <dbReference type="NCBI Taxonomy" id="96803"/>
    <lineage>
        <taxon>Eukaryota</taxon>
        <taxon>Metazoa</taxon>
        <taxon>Ecdysozoa</taxon>
        <taxon>Arthropoda</taxon>
        <taxon>Crustacea</taxon>
        <taxon>Multicrustacea</taxon>
        <taxon>Malacostraca</taxon>
        <taxon>Eumalacostraca</taxon>
        <taxon>Peracarida</taxon>
        <taxon>Isopoda</taxon>
        <taxon>Oniscidea</taxon>
        <taxon>Crinocheta</taxon>
        <taxon>Armadillidiidae</taxon>
        <taxon>Armadillidium</taxon>
    </lineage>
</organism>
<feature type="transmembrane region" description="Helical" evidence="1">
    <location>
        <begin position="6"/>
        <end position="28"/>
    </location>
</feature>